<keyword evidence="2" id="KW-0677">Repeat</keyword>
<evidence type="ECO:0000256" key="2">
    <source>
        <dbReference type="ARBA" id="ARBA00022737"/>
    </source>
</evidence>
<dbReference type="PROSITE" id="PS00028">
    <property type="entry name" value="ZINC_FINGER_C2H2_1"/>
    <property type="match status" value="10"/>
</dbReference>
<evidence type="ECO:0000256" key="1">
    <source>
        <dbReference type="ARBA" id="ARBA00022723"/>
    </source>
</evidence>
<protein>
    <recommendedName>
        <fullName evidence="7">C2H2-type domain-containing protein</fullName>
    </recommendedName>
</protein>
<dbReference type="Proteomes" id="UP001642540">
    <property type="component" value="Unassembled WGS sequence"/>
</dbReference>
<dbReference type="PANTHER" id="PTHR24379:SF121">
    <property type="entry name" value="C2H2-TYPE DOMAIN-CONTAINING PROTEIN"/>
    <property type="match status" value="1"/>
</dbReference>
<evidence type="ECO:0000256" key="4">
    <source>
        <dbReference type="ARBA" id="ARBA00022833"/>
    </source>
</evidence>
<dbReference type="SMART" id="SM00355">
    <property type="entry name" value="ZnF_C2H2"/>
    <property type="match status" value="12"/>
</dbReference>
<dbReference type="PROSITE" id="PS50157">
    <property type="entry name" value="ZINC_FINGER_C2H2_2"/>
    <property type="match status" value="9"/>
</dbReference>
<accession>A0ABP1S4R9</accession>
<keyword evidence="4" id="KW-0862">Zinc</keyword>
<feature type="domain" description="C2H2-type" evidence="7">
    <location>
        <begin position="352"/>
        <end position="374"/>
    </location>
</feature>
<evidence type="ECO:0000256" key="3">
    <source>
        <dbReference type="ARBA" id="ARBA00022771"/>
    </source>
</evidence>
<keyword evidence="1" id="KW-0479">Metal-binding</keyword>
<dbReference type="InterPro" id="IPR036236">
    <property type="entry name" value="Znf_C2H2_sf"/>
</dbReference>
<dbReference type="Pfam" id="PF13894">
    <property type="entry name" value="zf-C2H2_4"/>
    <property type="match status" value="1"/>
</dbReference>
<keyword evidence="3 5" id="KW-0863">Zinc-finger</keyword>
<sequence length="937" mass="107631">MVNKRRNSLCTLCYKPAAQNEENNEIGNSSQTKFLFLLLRHLKMLPKLDKFKNEFMCCEDCDLLTSSFCDLYFQRECIKLQLEWKLRRVYETMVCAEKVPSHVNAFRTQFKSSQDQQECEDDKPSQSIFKEIQVARKRLIKNCKLKLKSSKPRVLLQRISNNSNNSTGVVIKSEKLSPKKLNTACHNGRVPDLEMLMDMDCKDSFECDTTDPELNTLLPSPFQDNDDNCGAESYEDDEGILEQTDSAQETSDDQIGTEMDVENVCKTDTSDMKRHKNCQVEKLQRVVGDGDGPLVAENLNYSEMRECSSSIPETPLQLSPEIPSIRVEMSTPNAISVDTEGSRARKSLRSRLKCLKCSKTFTNKASMDLHVKLHEESIIHDQASESDNDSDSIKKEEVVGDTEFMEDEDEEVDLDEDVEHSDVNVEGCSESETELPPRAKSRGRPVPGPHNKPRTAKLPFTQCEICLVNYDCEAAVEKCRVVNHKLHKYVCCHSCLNFFSCHRHLVRHRKGRQRCFTKNASDLEPAAAPLFPSCQEILGNKFCTVEGCYEVFQYEEWLQVHLKTHGKWYCTVCPAEFGKAHELAVHELNDHKNKPPSAESEATSEETVEMSRKMQKMAKKPLSCTRCHNRYDKKCYMISHFLNEHLGIPKWAETVKVQCEICKNPLDAASRANIMKKHVQSHHNVEGMDPTAISKCAICQAPFRLRQQLTTHMRLVHKQTPEYKCPHCGKANFRNHNAFLMHLRKVHKGKPSGLVGAFECDICKDRFTNEQHLQKHLKSHVDDDKLVFTCETCQKTFSKRVNLNNHVKNVHEQPKTTWHCEKCAKVFKTKAKLDQHTSYTHTDPSQWKFGCPEKGCGKRCWSRQKLTEHIRTHTKERPFICDFCGEAYRFRQYLRTHLAKVHGEMAAKTLPTQQYTKSFDQEMKEKEIAASNESESG</sequence>
<evidence type="ECO:0000259" key="7">
    <source>
        <dbReference type="PROSITE" id="PS50157"/>
    </source>
</evidence>
<feature type="domain" description="C2H2-type" evidence="7">
    <location>
        <begin position="788"/>
        <end position="816"/>
    </location>
</feature>
<feature type="domain" description="C2H2-type" evidence="7">
    <location>
        <begin position="568"/>
        <end position="596"/>
    </location>
</feature>
<gene>
    <name evidence="8" type="ORF">ODALV1_LOCUS29575</name>
</gene>
<feature type="domain" description="C2H2-type" evidence="7">
    <location>
        <begin position="758"/>
        <end position="785"/>
    </location>
</feature>
<feature type="region of interest" description="Disordered" evidence="6">
    <location>
        <begin position="380"/>
        <end position="453"/>
    </location>
</feature>
<feature type="compositionally biased region" description="Acidic residues" evidence="6">
    <location>
        <begin position="399"/>
        <end position="419"/>
    </location>
</feature>
<dbReference type="InterPro" id="IPR013087">
    <property type="entry name" value="Znf_C2H2_type"/>
</dbReference>
<dbReference type="SUPFAM" id="SSF57667">
    <property type="entry name" value="beta-beta-alpha zinc fingers"/>
    <property type="match status" value="3"/>
</dbReference>
<dbReference type="Pfam" id="PF00096">
    <property type="entry name" value="zf-C2H2"/>
    <property type="match status" value="1"/>
</dbReference>
<comment type="caution">
    <text evidence="8">The sequence shown here is derived from an EMBL/GenBank/DDBJ whole genome shotgun (WGS) entry which is preliminary data.</text>
</comment>
<reference evidence="8 9" key="1">
    <citation type="submission" date="2024-08" db="EMBL/GenBank/DDBJ databases">
        <authorList>
            <person name="Cucini C."/>
            <person name="Frati F."/>
        </authorList>
    </citation>
    <scope>NUCLEOTIDE SEQUENCE [LARGE SCALE GENOMIC DNA]</scope>
</reference>
<feature type="domain" description="C2H2-type" evidence="7">
    <location>
        <begin position="723"/>
        <end position="752"/>
    </location>
</feature>
<feature type="domain" description="C2H2-type" evidence="7">
    <location>
        <begin position="879"/>
        <end position="902"/>
    </location>
</feature>
<evidence type="ECO:0000256" key="6">
    <source>
        <dbReference type="SAM" id="MobiDB-lite"/>
    </source>
</evidence>
<dbReference type="Gene3D" id="3.30.160.60">
    <property type="entry name" value="Classic Zinc Finger"/>
    <property type="match status" value="5"/>
</dbReference>
<keyword evidence="9" id="KW-1185">Reference proteome</keyword>
<evidence type="ECO:0000256" key="5">
    <source>
        <dbReference type="PROSITE-ProRule" id="PRU00042"/>
    </source>
</evidence>
<evidence type="ECO:0000313" key="8">
    <source>
        <dbReference type="EMBL" id="CAL8143440.1"/>
    </source>
</evidence>
<dbReference type="PANTHER" id="PTHR24379">
    <property type="entry name" value="KRAB AND ZINC FINGER DOMAIN-CONTAINING"/>
    <property type="match status" value="1"/>
</dbReference>
<proteinExistence type="predicted"/>
<organism evidence="8 9">
    <name type="scientific">Orchesella dallaii</name>
    <dbReference type="NCBI Taxonomy" id="48710"/>
    <lineage>
        <taxon>Eukaryota</taxon>
        <taxon>Metazoa</taxon>
        <taxon>Ecdysozoa</taxon>
        <taxon>Arthropoda</taxon>
        <taxon>Hexapoda</taxon>
        <taxon>Collembola</taxon>
        <taxon>Entomobryomorpha</taxon>
        <taxon>Entomobryoidea</taxon>
        <taxon>Orchesellidae</taxon>
        <taxon>Orchesellinae</taxon>
        <taxon>Orchesella</taxon>
    </lineage>
</organism>
<feature type="domain" description="C2H2-type" evidence="7">
    <location>
        <begin position="818"/>
        <end position="846"/>
    </location>
</feature>
<evidence type="ECO:0000313" key="9">
    <source>
        <dbReference type="Proteomes" id="UP001642540"/>
    </source>
</evidence>
<feature type="domain" description="C2H2-type" evidence="7">
    <location>
        <begin position="694"/>
        <end position="722"/>
    </location>
</feature>
<feature type="domain" description="C2H2-type" evidence="7">
    <location>
        <begin position="849"/>
        <end position="878"/>
    </location>
</feature>
<name>A0ABP1S4R9_9HEXA</name>
<dbReference type="EMBL" id="CAXLJM020000157">
    <property type="protein sequence ID" value="CAL8143440.1"/>
    <property type="molecule type" value="Genomic_DNA"/>
</dbReference>